<dbReference type="Proteomes" id="UP000193862">
    <property type="component" value="Unassembled WGS sequence"/>
</dbReference>
<dbReference type="PANTHER" id="PTHR40661:SF3">
    <property type="entry name" value="FELS-1 PROPHAGE TRANSCRIPTIONAL REGULATOR"/>
    <property type="match status" value="1"/>
</dbReference>
<dbReference type="PANTHER" id="PTHR40661">
    <property type="match status" value="1"/>
</dbReference>
<keyword evidence="3" id="KW-0804">Transcription</keyword>
<dbReference type="CDD" id="cd06529">
    <property type="entry name" value="S24_LexA-like"/>
    <property type="match status" value="1"/>
</dbReference>
<dbReference type="SUPFAM" id="SSF51306">
    <property type="entry name" value="LexA/Signal peptidase"/>
    <property type="match status" value="1"/>
</dbReference>
<evidence type="ECO:0000256" key="2">
    <source>
        <dbReference type="ARBA" id="ARBA00023125"/>
    </source>
</evidence>
<dbReference type="InterPro" id="IPR039418">
    <property type="entry name" value="LexA-like"/>
</dbReference>
<accession>A0A1Y5SGE5</accession>
<evidence type="ECO:0000259" key="4">
    <source>
        <dbReference type="Pfam" id="PF00717"/>
    </source>
</evidence>
<proteinExistence type="predicted"/>
<evidence type="ECO:0000313" key="5">
    <source>
        <dbReference type="EMBL" id="SLN38481.1"/>
    </source>
</evidence>
<keyword evidence="1" id="KW-0805">Transcription regulation</keyword>
<reference evidence="5 6" key="1">
    <citation type="submission" date="2017-03" db="EMBL/GenBank/DDBJ databases">
        <authorList>
            <person name="Afonso C.L."/>
            <person name="Miller P.J."/>
            <person name="Scott M.A."/>
            <person name="Spackman E."/>
            <person name="Goraichik I."/>
            <person name="Dimitrov K.M."/>
            <person name="Suarez D.L."/>
            <person name="Swayne D.E."/>
        </authorList>
    </citation>
    <scope>NUCLEOTIDE SEQUENCE [LARGE SCALE GENOMIC DNA]</scope>
    <source>
        <strain evidence="5 6">CECT 8620</strain>
    </source>
</reference>
<dbReference type="EMBL" id="FWFS01000004">
    <property type="protein sequence ID" value="SLN38481.1"/>
    <property type="molecule type" value="Genomic_DNA"/>
</dbReference>
<keyword evidence="2" id="KW-0238">DNA-binding</keyword>
<protein>
    <submittedName>
        <fullName evidence="5">Putative HTH-type transcriptional regulator</fullName>
    </submittedName>
</protein>
<feature type="domain" description="Peptidase S24/S26A/S26B/S26C" evidence="4">
    <location>
        <begin position="96"/>
        <end position="216"/>
    </location>
</feature>
<dbReference type="GO" id="GO:0003677">
    <property type="term" value="F:DNA binding"/>
    <property type="evidence" value="ECO:0007669"/>
    <property type="project" value="UniProtKB-KW"/>
</dbReference>
<gene>
    <name evidence="5" type="ORF">AQS8620_01455</name>
</gene>
<dbReference type="RefSeq" id="WP_085836151.1">
    <property type="nucleotide sequence ID" value="NZ_FWFS01000004.1"/>
</dbReference>
<keyword evidence="6" id="KW-1185">Reference proteome</keyword>
<dbReference type="OrthoDB" id="528805at2"/>
<evidence type="ECO:0000256" key="1">
    <source>
        <dbReference type="ARBA" id="ARBA00023015"/>
    </source>
</evidence>
<dbReference type="AlphaFoldDB" id="A0A1Y5SGE5"/>
<evidence type="ECO:0000256" key="3">
    <source>
        <dbReference type="ARBA" id="ARBA00023163"/>
    </source>
</evidence>
<dbReference type="Pfam" id="PF00717">
    <property type="entry name" value="Peptidase_S24"/>
    <property type="match status" value="1"/>
</dbReference>
<name>A0A1Y5SGE5_9RHOB</name>
<evidence type="ECO:0000313" key="6">
    <source>
        <dbReference type="Proteomes" id="UP000193862"/>
    </source>
</evidence>
<dbReference type="InterPro" id="IPR015927">
    <property type="entry name" value="Peptidase_S24_S26A/B/C"/>
</dbReference>
<sequence length="222" mass="23734">MTQTALAKVAGISKGSQILYEKGNAPTADYLAAVGEIGIDLVYILTGSRVQNIKPKPGTKVRDLEGNILAESPATGAVEHAPTPAGYITLPQFNVQASAGHGAYADKEFQLGALAFDRKFLKDRGAKPESCSIISASGDSMHPMIPDGSLLVVDHSQTEIRNGHIMVINVSGDLLVKRVRHRLDGTVELTSDNPLYPPEVIGTSSLDQLRVIGRVVYFCRTP</sequence>
<organism evidence="5 6">
    <name type="scientific">Aquimixticola soesokkakensis</name>
    <dbReference type="NCBI Taxonomy" id="1519096"/>
    <lineage>
        <taxon>Bacteria</taxon>
        <taxon>Pseudomonadati</taxon>
        <taxon>Pseudomonadota</taxon>
        <taxon>Alphaproteobacteria</taxon>
        <taxon>Rhodobacterales</taxon>
        <taxon>Paracoccaceae</taxon>
        <taxon>Aquimixticola</taxon>
    </lineage>
</organism>
<dbReference type="Gene3D" id="2.10.109.10">
    <property type="entry name" value="Umud Fragment, subunit A"/>
    <property type="match status" value="1"/>
</dbReference>
<dbReference type="InterPro" id="IPR036286">
    <property type="entry name" value="LexA/Signal_pep-like_sf"/>
</dbReference>